<evidence type="ECO:0000313" key="4">
    <source>
        <dbReference type="Proteomes" id="UP000515808"/>
    </source>
</evidence>
<dbReference type="EMBL" id="CP060695">
    <property type="protein sequence ID" value="QNM84863.1"/>
    <property type="molecule type" value="Genomic_DNA"/>
</dbReference>
<name>A0A7G9L8B4_9FLAO</name>
<organism evidence="3 4">
    <name type="scientific">Polaribacter pectinis</name>
    <dbReference type="NCBI Taxonomy" id="2738844"/>
    <lineage>
        <taxon>Bacteria</taxon>
        <taxon>Pseudomonadati</taxon>
        <taxon>Bacteroidota</taxon>
        <taxon>Flavobacteriia</taxon>
        <taxon>Flavobacteriales</taxon>
        <taxon>Flavobacteriaceae</taxon>
    </lineage>
</organism>
<dbReference type="AlphaFoldDB" id="A0A7G9L8B4"/>
<feature type="domain" description="M23ase beta-sheet core" evidence="2">
    <location>
        <begin position="143"/>
        <end position="246"/>
    </location>
</feature>
<feature type="signal peptide" evidence="1">
    <location>
        <begin position="1"/>
        <end position="21"/>
    </location>
</feature>
<dbReference type="InterPro" id="IPR016047">
    <property type="entry name" value="M23ase_b-sheet_dom"/>
</dbReference>
<evidence type="ECO:0000313" key="3">
    <source>
        <dbReference type="EMBL" id="QNM84863.1"/>
    </source>
</evidence>
<feature type="chain" id="PRO_5028835319" evidence="1">
    <location>
        <begin position="22"/>
        <end position="320"/>
    </location>
</feature>
<dbReference type="Gene3D" id="2.70.70.10">
    <property type="entry name" value="Glucose Permease (Domain IIA)"/>
    <property type="match status" value="1"/>
</dbReference>
<gene>
    <name evidence="3" type="ORF">H9W90_11755</name>
</gene>
<keyword evidence="4" id="KW-1185">Reference proteome</keyword>
<accession>A0A7G9L8B4</accession>
<sequence length="320" mass="37364">MKKNKLSLLIIFLFLSQLFLAQKKNSGVKYKRNKDKSVTFSYYSTMPSSVFIILKFKRLTNTFGDQVKKTVKGYSDVITTLNPINDDSGIGFSYSYKTFYGNLDKKPNHDFKYILPFKKNKTIKVRNLNYLGKKFGDKEPENWKSFQFLTSPNDTVFAIRKGIVVKVIDEFKSDNSKTYGYKNKSNAIIIEHEDGTLARYSVLKHKSLMVKVGDIVYPTAPIAIAGSYDKPENSQLRLSVYYLNERVKEYDFYAKKRTISNQIHIYSYVNPLFYVNSNKIIKLEKNEMYTSFYDDSTIEVEMSKREVKKWKKKGLLVKRK</sequence>
<dbReference type="Proteomes" id="UP000515808">
    <property type="component" value="Chromosome"/>
</dbReference>
<dbReference type="CDD" id="cd12797">
    <property type="entry name" value="M23_peptidase"/>
    <property type="match status" value="1"/>
</dbReference>
<dbReference type="KEGG" id="ppec:H9W90_11755"/>
<dbReference type="InterPro" id="IPR011055">
    <property type="entry name" value="Dup_hybrid_motif"/>
</dbReference>
<evidence type="ECO:0000259" key="2">
    <source>
        <dbReference type="Pfam" id="PF01551"/>
    </source>
</evidence>
<dbReference type="SUPFAM" id="SSF51261">
    <property type="entry name" value="Duplicated hybrid motif"/>
    <property type="match status" value="1"/>
</dbReference>
<dbReference type="Pfam" id="PF01551">
    <property type="entry name" value="Peptidase_M23"/>
    <property type="match status" value="1"/>
</dbReference>
<dbReference type="RefSeq" id="WP_187481784.1">
    <property type="nucleotide sequence ID" value="NZ_CP060695.1"/>
</dbReference>
<reference evidence="3 4" key="1">
    <citation type="submission" date="2020-08" db="EMBL/GenBank/DDBJ databases">
        <title>Polaribacter sp. L12M9 isolated from gut of the Korean scallop.</title>
        <authorList>
            <person name="Jeong Y.S."/>
        </authorList>
    </citation>
    <scope>NUCLEOTIDE SEQUENCE [LARGE SCALE GENOMIC DNA]</scope>
    <source>
        <strain evidence="3 4">L12M9</strain>
    </source>
</reference>
<evidence type="ECO:0000256" key="1">
    <source>
        <dbReference type="SAM" id="SignalP"/>
    </source>
</evidence>
<protein>
    <submittedName>
        <fullName evidence="3">M23 family metallopeptidase</fullName>
    </submittedName>
</protein>
<proteinExistence type="predicted"/>
<keyword evidence="1" id="KW-0732">Signal</keyword>